<dbReference type="RefSeq" id="WP_074824875.1">
    <property type="nucleotide sequence ID" value="NZ_FNTI01000001.1"/>
</dbReference>
<dbReference type="InterPro" id="IPR023606">
    <property type="entry name" value="CoA-Trfase_III_dom_1_sf"/>
</dbReference>
<evidence type="ECO:0000313" key="2">
    <source>
        <dbReference type="EMBL" id="SED76093.1"/>
    </source>
</evidence>
<evidence type="ECO:0000256" key="1">
    <source>
        <dbReference type="ARBA" id="ARBA00022679"/>
    </source>
</evidence>
<protein>
    <submittedName>
        <fullName evidence="2">Crotonobetainyl-CoA:carnitine CoA-transferase CaiB</fullName>
    </submittedName>
</protein>
<dbReference type="Gene3D" id="3.30.1540.10">
    <property type="entry name" value="formyl-coa transferase, domain 3"/>
    <property type="match status" value="1"/>
</dbReference>
<dbReference type="Pfam" id="PF02515">
    <property type="entry name" value="CoA_transf_3"/>
    <property type="match status" value="1"/>
</dbReference>
<dbReference type="InterPro" id="IPR003673">
    <property type="entry name" value="CoA-Trfase_fam_III"/>
</dbReference>
<evidence type="ECO:0000313" key="3">
    <source>
        <dbReference type="Proteomes" id="UP000183208"/>
    </source>
</evidence>
<reference evidence="2 3" key="1">
    <citation type="submission" date="2016-10" db="EMBL/GenBank/DDBJ databases">
        <authorList>
            <person name="de Groot N.N."/>
        </authorList>
    </citation>
    <scope>NUCLEOTIDE SEQUENCE [LARGE SCALE GENOMIC DNA]</scope>
    <source>
        <strain evidence="2 3">GAS522</strain>
    </source>
</reference>
<name>A0A1M7CWR2_9BRAD</name>
<accession>A0A1M7CWR2</accession>
<sequence>MKPLSGIRVLDLTKVLAGPMCTQYLGDLGAEIIKIEPLGVGDETRQWPPFRAATGSVFLSCNWNKKSVAVDLKTARGREIVHRLARDSDVVVESFGTGVSGRLGVDYETLRAINDKLIYCSISGFGRTGPLANALGYDVIAQAFSGIMSMTGEPGGGPVRSPFSPVDQTTGTHAASGILAALMNRTKTGEGACLEVSLFETAVAFLGYNLQIFWEKGMLPEKCGSGHESLCPYQAFDASDKPVLLGIANDNLWRRFCKAVEREAWIDDPRFRTNPDRVKNRAATISAVQELIRQRSSEDWVPLLTENGVPCAAINSIADMLNHEHTVARGIVLDYQHPELGALKTIAQPIVFNGAKRTPGSPPPRHGQSTQEVLTFLGYSQGEIDSFARSRVIELAETSSGSGEQG</sequence>
<dbReference type="PANTHER" id="PTHR48207:SF3">
    <property type="entry name" value="SUCCINATE--HYDROXYMETHYLGLUTARATE COA-TRANSFERASE"/>
    <property type="match status" value="1"/>
</dbReference>
<keyword evidence="1 2" id="KW-0808">Transferase</keyword>
<dbReference type="InterPro" id="IPR044855">
    <property type="entry name" value="CoA-Trfase_III_dom3_sf"/>
</dbReference>
<dbReference type="Proteomes" id="UP000183208">
    <property type="component" value="Unassembled WGS sequence"/>
</dbReference>
<organism evidence="2 3">
    <name type="scientific">Bradyrhizobium lablabi</name>
    <dbReference type="NCBI Taxonomy" id="722472"/>
    <lineage>
        <taxon>Bacteria</taxon>
        <taxon>Pseudomonadati</taxon>
        <taxon>Pseudomonadota</taxon>
        <taxon>Alphaproteobacteria</taxon>
        <taxon>Hyphomicrobiales</taxon>
        <taxon>Nitrobacteraceae</taxon>
        <taxon>Bradyrhizobium</taxon>
    </lineage>
</organism>
<dbReference type="EMBL" id="FNTI01000001">
    <property type="protein sequence ID" value="SED76093.1"/>
    <property type="molecule type" value="Genomic_DNA"/>
</dbReference>
<dbReference type="OrthoDB" id="9806585at2"/>
<dbReference type="GO" id="GO:0008410">
    <property type="term" value="F:CoA-transferase activity"/>
    <property type="evidence" value="ECO:0007669"/>
    <property type="project" value="TreeGrafter"/>
</dbReference>
<dbReference type="InterPro" id="IPR050483">
    <property type="entry name" value="CoA-transferase_III_domain"/>
</dbReference>
<proteinExistence type="predicted"/>
<gene>
    <name evidence="2" type="ORF">SAMN05444171_5069</name>
</gene>
<dbReference type="SUPFAM" id="SSF89796">
    <property type="entry name" value="CoA-transferase family III (CaiB/BaiF)"/>
    <property type="match status" value="1"/>
</dbReference>
<dbReference type="Gene3D" id="3.40.50.10540">
    <property type="entry name" value="Crotonobetainyl-coa:carnitine coa-transferase, domain 1"/>
    <property type="match status" value="1"/>
</dbReference>
<dbReference type="PANTHER" id="PTHR48207">
    <property type="entry name" value="SUCCINATE--HYDROXYMETHYLGLUTARATE COA-TRANSFERASE"/>
    <property type="match status" value="1"/>
</dbReference>
<dbReference type="AlphaFoldDB" id="A0A1M7CWR2"/>